<gene>
    <name evidence="10" type="primary">arnT_12</name>
    <name evidence="10" type="ORF">GALL_165540</name>
</gene>
<evidence type="ECO:0000256" key="8">
    <source>
        <dbReference type="SAM" id="Phobius"/>
    </source>
</evidence>
<dbReference type="GO" id="GO:0008610">
    <property type="term" value="P:lipid biosynthetic process"/>
    <property type="evidence" value="ECO:0007669"/>
    <property type="project" value="UniProtKB-ARBA"/>
</dbReference>
<feature type="transmembrane region" description="Helical" evidence="8">
    <location>
        <begin position="359"/>
        <end position="376"/>
    </location>
</feature>
<feature type="transmembrane region" description="Helical" evidence="8">
    <location>
        <begin position="232"/>
        <end position="251"/>
    </location>
</feature>
<keyword evidence="2" id="KW-1003">Cell membrane</keyword>
<evidence type="ECO:0000256" key="7">
    <source>
        <dbReference type="ARBA" id="ARBA00023136"/>
    </source>
</evidence>
<evidence type="ECO:0000256" key="2">
    <source>
        <dbReference type="ARBA" id="ARBA00022475"/>
    </source>
</evidence>
<dbReference type="AlphaFoldDB" id="A0A1J5RZV7"/>
<evidence type="ECO:0000256" key="1">
    <source>
        <dbReference type="ARBA" id="ARBA00004651"/>
    </source>
</evidence>
<keyword evidence="4 10" id="KW-0808">Transferase</keyword>
<evidence type="ECO:0000256" key="4">
    <source>
        <dbReference type="ARBA" id="ARBA00022679"/>
    </source>
</evidence>
<protein>
    <submittedName>
        <fullName evidence="10">Undecaprenyl phosphate-alpha-4-amino-4-deoxy-L-arabinose arabinosyl transferase</fullName>
        <ecNumber evidence="10">2.4.2.43</ecNumber>
    </submittedName>
</protein>
<dbReference type="PANTHER" id="PTHR33908">
    <property type="entry name" value="MANNOSYLTRANSFERASE YKCB-RELATED"/>
    <property type="match status" value="1"/>
</dbReference>
<feature type="transmembrane region" description="Helical" evidence="8">
    <location>
        <begin position="37"/>
        <end position="55"/>
    </location>
</feature>
<reference evidence="10" key="1">
    <citation type="submission" date="2016-10" db="EMBL/GenBank/DDBJ databases">
        <title>Sequence of Gallionella enrichment culture.</title>
        <authorList>
            <person name="Poehlein A."/>
            <person name="Muehling M."/>
            <person name="Daniel R."/>
        </authorList>
    </citation>
    <scope>NUCLEOTIDE SEQUENCE</scope>
</reference>
<organism evidence="10">
    <name type="scientific">mine drainage metagenome</name>
    <dbReference type="NCBI Taxonomy" id="410659"/>
    <lineage>
        <taxon>unclassified sequences</taxon>
        <taxon>metagenomes</taxon>
        <taxon>ecological metagenomes</taxon>
    </lineage>
</organism>
<dbReference type="GO" id="GO:0103015">
    <property type="term" value="F:4-amino-4-deoxy-L-arabinose transferase activity"/>
    <property type="evidence" value="ECO:0007669"/>
    <property type="project" value="UniProtKB-EC"/>
</dbReference>
<dbReference type="GO" id="GO:0010041">
    <property type="term" value="P:response to iron(III) ion"/>
    <property type="evidence" value="ECO:0007669"/>
    <property type="project" value="TreeGrafter"/>
</dbReference>
<keyword evidence="6 8" id="KW-1133">Transmembrane helix</keyword>
<dbReference type="InterPro" id="IPR038731">
    <property type="entry name" value="RgtA/B/C-like"/>
</dbReference>
<evidence type="ECO:0000313" key="10">
    <source>
        <dbReference type="EMBL" id="OIR01463.1"/>
    </source>
</evidence>
<feature type="transmembrane region" description="Helical" evidence="8">
    <location>
        <begin position="415"/>
        <end position="433"/>
    </location>
</feature>
<dbReference type="EC" id="2.4.2.43" evidence="10"/>
<dbReference type="Pfam" id="PF13231">
    <property type="entry name" value="PMT_2"/>
    <property type="match status" value="1"/>
</dbReference>
<keyword evidence="5 8" id="KW-0812">Transmembrane</keyword>
<proteinExistence type="predicted"/>
<feature type="transmembrane region" description="Helical" evidence="8">
    <location>
        <begin position="440"/>
        <end position="460"/>
    </location>
</feature>
<feature type="domain" description="Glycosyltransferase RgtA/B/C/D-like" evidence="9">
    <location>
        <begin position="88"/>
        <end position="247"/>
    </location>
</feature>
<dbReference type="PANTHER" id="PTHR33908:SF3">
    <property type="entry name" value="UNDECAPRENYL PHOSPHATE-ALPHA-4-AMINO-4-DEOXY-L-ARABINOSE ARABINOSYL TRANSFERASE"/>
    <property type="match status" value="1"/>
</dbReference>
<comment type="subcellular location">
    <subcellularLocation>
        <location evidence="1">Cell membrane</location>
        <topology evidence="1">Multi-pass membrane protein</topology>
    </subcellularLocation>
</comment>
<feature type="transmembrane region" description="Helical" evidence="8">
    <location>
        <begin position="334"/>
        <end position="353"/>
    </location>
</feature>
<name>A0A1J5RZV7_9ZZZZ</name>
<evidence type="ECO:0000256" key="3">
    <source>
        <dbReference type="ARBA" id="ARBA00022676"/>
    </source>
</evidence>
<accession>A0A1J5RZV7</accession>
<feature type="transmembrane region" description="Helical" evidence="8">
    <location>
        <begin position="133"/>
        <end position="153"/>
    </location>
</feature>
<keyword evidence="7 8" id="KW-0472">Membrane</keyword>
<evidence type="ECO:0000256" key="5">
    <source>
        <dbReference type="ARBA" id="ARBA00022692"/>
    </source>
</evidence>
<comment type="caution">
    <text evidence="10">The sequence shown here is derived from an EMBL/GenBank/DDBJ whole genome shotgun (WGS) entry which is preliminary data.</text>
</comment>
<feature type="transmembrane region" description="Helical" evidence="8">
    <location>
        <begin position="187"/>
        <end position="220"/>
    </location>
</feature>
<keyword evidence="3 10" id="KW-0328">Glycosyltransferase</keyword>
<dbReference type="EMBL" id="MLJW01000084">
    <property type="protein sequence ID" value="OIR01463.1"/>
    <property type="molecule type" value="Genomic_DNA"/>
</dbReference>
<evidence type="ECO:0000256" key="6">
    <source>
        <dbReference type="ARBA" id="ARBA00022989"/>
    </source>
</evidence>
<sequence length="582" mass="65247">MAVVGGLRPSFDRLRTNGFYVIYGNITPMNISRQAQWLTLLILLINAAAMFSPIINGGDSITYAALSQHIALNNDWANLVLDGKDWLDKPHMPFWITALSFKIGGISAFTYILPGFLFHLIGGYYTYRIARLFYGRETAWLSVLVYVSVYHLMDSSIEVKAETYLTGFIMGACYYWLCYDAQSKLKYLLLGALFSACAVMTKGVFTLITITSGLVCMWMYRKQWSKLWSVKWLLALALSLLFTAPEVIALYRQFDMHPEKTVFGQTHVSGIKFFLWDSQFGRFFNTGPIKNTNGNPFYFVLVFLWAFLPWVAVFVAAMVSGVRKFFVREAGERTGFVFLCGSFFVTFLLFSATSFQLDHYTVILFPFAAILCGKFLHGWLAQLAHGRALLVAQLMLTLLLVVLAVGLSVYVANTIVMAVVLAMLAALLVYGYVTRKQLRAGVVLAYPVFGIAMLYAFLVLTNALTFTASSVAHNANAQLTGKPEAPIYVYQMDIVARELGLYNRLSCFAVDDAAQLPQTERYYLLVTGEQLAQMSGRLGHVEQVAQGRWVIHKTGTFPRFLRLAKGTEPLEDIRIVLVDGAK</sequence>
<feature type="transmembrane region" description="Helical" evidence="8">
    <location>
        <begin position="388"/>
        <end position="409"/>
    </location>
</feature>
<dbReference type="GO" id="GO:0005886">
    <property type="term" value="C:plasma membrane"/>
    <property type="evidence" value="ECO:0007669"/>
    <property type="project" value="UniProtKB-SubCell"/>
</dbReference>
<feature type="transmembrane region" description="Helical" evidence="8">
    <location>
        <begin position="297"/>
        <end position="322"/>
    </location>
</feature>
<dbReference type="InterPro" id="IPR050297">
    <property type="entry name" value="LipidA_mod_glycosyltrf_83"/>
</dbReference>
<evidence type="ECO:0000259" key="9">
    <source>
        <dbReference type="Pfam" id="PF13231"/>
    </source>
</evidence>
<feature type="transmembrane region" description="Helical" evidence="8">
    <location>
        <begin position="94"/>
        <end position="121"/>
    </location>
</feature>